<feature type="compositionally biased region" description="Polar residues" evidence="4">
    <location>
        <begin position="1"/>
        <end position="42"/>
    </location>
</feature>
<feature type="compositionally biased region" description="Basic and acidic residues" evidence="4">
    <location>
        <begin position="1248"/>
        <end position="1266"/>
    </location>
</feature>
<dbReference type="Gene3D" id="3.80.10.10">
    <property type="entry name" value="Ribonuclease Inhibitor"/>
    <property type="match status" value="1"/>
</dbReference>
<dbReference type="PANTHER" id="PTHR45615">
    <property type="entry name" value="MYOSIN HEAVY CHAIN, NON-MUSCLE"/>
    <property type="match status" value="1"/>
</dbReference>
<name>A0AAV7K925_9METZ</name>
<feature type="compositionally biased region" description="Basic and acidic residues" evidence="4">
    <location>
        <begin position="1340"/>
        <end position="1349"/>
    </location>
</feature>
<sequence>MSNSPRPNKVVRSNSNPKNPVPSVSTEPSTLTKHQSFINSPKSGRKLPQQIGRRDSKIPLTVLAPQDNTLIRYMDAELFRTVTGQNNLKLITKLDLSCPPNKPNSRKFPYIDQTEQLTNLVEINLSGNVLSRCDRLAKLTQLQKVYISYNKLDNLDGLWPLINLTVLDVSNNQIQRIPIYLAKKLTALRELYLAGNKLVSLPDVIKLRSLTGLVHLSIEDNPLSLLPHCRGMIVYGIPTLELLDGDPISEEEKMGAGAKYARDTLEIHETELTQLREKVINLEQDLDEALKGKDKLEKNETHYKNELQVKRDETIRLDDQLAVQLRLVDQKTNEMNHILRSKLELENQLAFYKLDFKVDHSRYTDLFQPNFAPDSENSDLEEIPYLGQARFMPSSTVHRTNHPDLSQPASYQAMPGVQYSRQGVIQPPDSGDPAHLARLVHMKEQGIQVSNRKEEDICNSIDKSDQSIQAGQMSPPTDDDTELLQRLAAVKEELRELKRRHQEHLDLTIDDSDSETTSIVRESVLDNASKQDLDKLAELIAQKELAMREIDHKLGRSVSVGEQVELMQHETAVLNEQLIRERAEREQLIADKAELVAKLNDVLNIETESVVVQTSTNELDELKEKLLEQEIEIQNLLGDQKALTQERNGLWRRLHKDTVEVGVSVRCHQIDQSTNTPRPRAKLAMSPGSRVDIPSGEQTWEKERQNLLDRMKQLEEDLNEKQLENQVLEDTINSIDLEKTRAIEERDQADEDRYQVRNALLDAETQLEALKREMAIATDALEGLDSLERDREVLERRLREEELDRQQVEGENTRLKDKVTQLKQAIAQLENARQNSSTKTDRLELAHRNMETQIRGYEHEIQELRDYITQMEQDRNRPKQSQSTQTPIGADYSSVVHQLRDLIDTVPAFGEPETVAEAIHQLPPPPIVQYPEERMVGELSDQLVSLFGHIGEELERLREQLVEIEAENADLKEIVNNTHRVNRTTQTVPDLRSAQLEDRLSHLQELLERAEHELDSLKKKRGVEVATQVKPRINHQNSQANILDMNLVRENEELSQRINDMKRDKEQLLDEIGQMDLGIKARDDQLHSQEEDIQLLLAENDQLKRDLHTVGVQTNPETMDNNLLGEHTDQGVSPQDPNSYHDMSGIRNGVPRFDDQLNHQDTFDNNSNLTESIEINGLTTRPPHRNVSLQADFFDTESRGMQTIGQGQGVQTYPFKDSSGTQTQGQGAYYQSHVSVDSPTISESSVFSRRDRPPNRTEIRLPDRDTVQVNSKSTTTRIPEGTGRRQEFRDIFIDEEIISSYSESEESVPPKPSTEKTTRVHYRTTRGAQTEKQKPKKSISRSDTELHDKIYISRKRQKHRVKKNCPKQPVNRPFTQRTVLVLSDTGSEESIHSVVEHEPDVNYVYLPSRGHKTVRHTHTSRPKHDYNIHVHKTHRVPVERHTNHYHTNTDNGEYFCNIPEHVAMEDEIDRLEALLGISDRRGRNTRVDISVRHNVLDRLSDIEQLLKEKVDKLGAKQEEQERLNHQLAREQQHLSRTAAELSRAGDELQQINVHLRGRSSRTDVITGQTSHGGMTPQLDTLQRRIENLTGILQGTEGYAGDDLNDLLPKKSRVQRELNKFQIELDNARFCLREVNEQKRNAQTEFYKYLDEKAELEDTIKRLRVNRKTEEANLKHLRSLLQELRANKDLSRSYLDPLRHQKGMDNDRAGKNEVEVLRARVSRYKDRIEDLEYALQKMEEVEQQNEAYLQEILELRNELNRIQGKHNSLNKHYNAKHTQTIDNLLENLQTQLSNLQNNISTELYNEEEDLHNQISHTHNSLPMEDTYPTVCPEVLPDITKMRIKNHQHVLDNINREHEVLMTYLQGNMQEGEKTVLTAQQETMQGVYDLKRQIEHLQTVLDEHKTVDPPQIPYDVEMKIKMQNERIEQMNNKIDKMSDKTNRTKHALSPHPPMNPFLSHPPSCPITSLDHNQGSYASYGYNSLVFDTPSKDNPDFLSQPNSISHRKSYDSTFDKNSPPTTLAPADSILFEDPNSDLSPPELRTTRSFERRQDYPSLSRPDTGNELSHHGDTSNSSRSIHSSHSTASILRHQMPDEHKLRLLEHRNAQELYARTNY</sequence>
<dbReference type="InterPro" id="IPR001611">
    <property type="entry name" value="Leu-rich_rpt"/>
</dbReference>
<comment type="caution">
    <text evidence="5">The sequence shown here is derived from an EMBL/GenBank/DDBJ whole genome shotgun (WGS) entry which is preliminary data.</text>
</comment>
<evidence type="ECO:0000256" key="2">
    <source>
        <dbReference type="ARBA" id="ARBA00022737"/>
    </source>
</evidence>
<reference evidence="5 6" key="1">
    <citation type="journal article" date="2023" name="BMC Biol.">
        <title>The compact genome of the sponge Oopsacas minuta (Hexactinellida) is lacking key metazoan core genes.</title>
        <authorList>
            <person name="Santini S."/>
            <person name="Schenkelaars Q."/>
            <person name="Jourda C."/>
            <person name="Duchesne M."/>
            <person name="Belahbib H."/>
            <person name="Rocher C."/>
            <person name="Selva M."/>
            <person name="Riesgo A."/>
            <person name="Vervoort M."/>
            <person name="Leys S.P."/>
            <person name="Kodjabachian L."/>
            <person name="Le Bivic A."/>
            <person name="Borchiellini C."/>
            <person name="Claverie J.M."/>
            <person name="Renard E."/>
        </authorList>
    </citation>
    <scope>NUCLEOTIDE SEQUENCE [LARGE SCALE GENOMIC DNA]</scope>
    <source>
        <strain evidence="5">SPO-2</strain>
    </source>
</reference>
<feature type="compositionally biased region" description="Basic and acidic residues" evidence="4">
    <location>
        <begin position="1282"/>
        <end position="1292"/>
    </location>
</feature>
<feature type="coiled-coil region" evidence="3">
    <location>
        <begin position="1044"/>
        <end position="1106"/>
    </location>
</feature>
<keyword evidence="6" id="KW-1185">Reference proteome</keyword>
<dbReference type="PROSITE" id="PS51450">
    <property type="entry name" value="LRR"/>
    <property type="match status" value="2"/>
</dbReference>
<dbReference type="InterPro" id="IPR003591">
    <property type="entry name" value="Leu-rich_rpt_typical-subtyp"/>
</dbReference>
<feature type="coiled-coil region" evidence="3">
    <location>
        <begin position="697"/>
        <end position="874"/>
    </location>
</feature>
<feature type="coiled-coil region" evidence="3">
    <location>
        <begin position="258"/>
        <end position="348"/>
    </location>
</feature>
<keyword evidence="1" id="KW-0433">Leucine-rich repeat</keyword>
<feature type="coiled-coil region" evidence="3">
    <location>
        <begin position="1713"/>
        <end position="1804"/>
    </location>
</feature>
<dbReference type="PANTHER" id="PTHR45615:SF80">
    <property type="entry name" value="GRIP DOMAIN-CONTAINING PROTEIN"/>
    <property type="match status" value="1"/>
</dbReference>
<feature type="coiled-coil region" evidence="3">
    <location>
        <begin position="612"/>
        <end position="646"/>
    </location>
</feature>
<feature type="coiled-coil region" evidence="3">
    <location>
        <begin position="1918"/>
        <end position="1945"/>
    </location>
</feature>
<dbReference type="EMBL" id="JAKMXF010000133">
    <property type="protein sequence ID" value="KAI6656771.1"/>
    <property type="molecule type" value="Genomic_DNA"/>
</dbReference>
<feature type="compositionally biased region" description="Polar residues" evidence="4">
    <location>
        <begin position="1235"/>
        <end position="1247"/>
    </location>
</feature>
<dbReference type="InterPro" id="IPR032675">
    <property type="entry name" value="LRR_dom_sf"/>
</dbReference>
<proteinExistence type="predicted"/>
<feature type="compositionally biased region" description="Polar residues" evidence="4">
    <location>
        <begin position="1267"/>
        <end position="1277"/>
    </location>
</feature>
<evidence type="ECO:0000256" key="4">
    <source>
        <dbReference type="SAM" id="MobiDB-lite"/>
    </source>
</evidence>
<feature type="coiled-coil region" evidence="3">
    <location>
        <begin position="480"/>
        <end position="507"/>
    </location>
</feature>
<feature type="coiled-coil region" evidence="3">
    <location>
        <begin position="1652"/>
        <end position="1686"/>
    </location>
</feature>
<organism evidence="5 6">
    <name type="scientific">Oopsacas minuta</name>
    <dbReference type="NCBI Taxonomy" id="111878"/>
    <lineage>
        <taxon>Eukaryota</taxon>
        <taxon>Metazoa</taxon>
        <taxon>Porifera</taxon>
        <taxon>Hexactinellida</taxon>
        <taxon>Hexasterophora</taxon>
        <taxon>Lyssacinosida</taxon>
        <taxon>Leucopsacidae</taxon>
        <taxon>Oopsacas</taxon>
    </lineage>
</organism>
<evidence type="ECO:0000256" key="1">
    <source>
        <dbReference type="ARBA" id="ARBA00022614"/>
    </source>
</evidence>
<evidence type="ECO:0000256" key="3">
    <source>
        <dbReference type="SAM" id="Coils"/>
    </source>
</evidence>
<feature type="region of interest" description="Disordered" evidence="4">
    <location>
        <begin position="1235"/>
        <end position="1349"/>
    </location>
</feature>
<evidence type="ECO:0000313" key="6">
    <source>
        <dbReference type="Proteomes" id="UP001165289"/>
    </source>
</evidence>
<keyword evidence="2" id="KW-0677">Repeat</keyword>
<protein>
    <submittedName>
        <fullName evidence="5">Uncharacterized protein</fullName>
    </submittedName>
</protein>
<keyword evidence="3" id="KW-0175">Coiled coil</keyword>
<feature type="coiled-coil region" evidence="3">
    <location>
        <begin position="947"/>
        <end position="1020"/>
    </location>
</feature>
<dbReference type="Pfam" id="PF14580">
    <property type="entry name" value="LRR_9"/>
    <property type="match status" value="1"/>
</dbReference>
<dbReference type="Proteomes" id="UP001165289">
    <property type="component" value="Unassembled WGS sequence"/>
</dbReference>
<accession>A0AAV7K925</accession>
<feature type="compositionally biased region" description="Basic and acidic residues" evidence="4">
    <location>
        <begin position="2041"/>
        <end position="2051"/>
    </location>
</feature>
<dbReference type="SMART" id="SM00369">
    <property type="entry name" value="LRR_TYP"/>
    <property type="match status" value="4"/>
</dbReference>
<feature type="region of interest" description="Disordered" evidence="4">
    <location>
        <begin position="1"/>
        <end position="53"/>
    </location>
</feature>
<evidence type="ECO:0000313" key="5">
    <source>
        <dbReference type="EMBL" id="KAI6656771.1"/>
    </source>
</evidence>
<dbReference type="SUPFAM" id="SSF52058">
    <property type="entry name" value="L domain-like"/>
    <property type="match status" value="1"/>
</dbReference>
<feature type="region of interest" description="Disordered" evidence="4">
    <location>
        <begin position="1989"/>
        <end position="2083"/>
    </location>
</feature>
<gene>
    <name evidence="5" type="ORF">LOD99_16074</name>
</gene>
<feature type="compositionally biased region" description="Low complexity" evidence="4">
    <location>
        <begin position="2070"/>
        <end position="2083"/>
    </location>
</feature>